<keyword evidence="3" id="KW-1185">Reference proteome</keyword>
<dbReference type="RefSeq" id="WP_241371178.1">
    <property type="nucleotide sequence ID" value="NZ_JAKZFC010000015.1"/>
</dbReference>
<evidence type="ECO:0000313" key="3">
    <source>
        <dbReference type="Proteomes" id="UP001316087"/>
    </source>
</evidence>
<evidence type="ECO:0000256" key="1">
    <source>
        <dbReference type="SAM" id="Phobius"/>
    </source>
</evidence>
<sequence>MDGFEFFIYISLAVTILFVIASMFLKRNKYDKYIILVFVGLLLISIGIIVTSLFVGGWTGMGYGFIGLSILIGTIIGGLIFSVIKYFRKT</sequence>
<comment type="caution">
    <text evidence="2">The sequence shown here is derived from an EMBL/GenBank/DDBJ whole genome shotgun (WGS) entry which is preliminary data.</text>
</comment>
<organism evidence="2 3">
    <name type="scientific">Solibacillus palustris</name>
    <dbReference type="NCBI Taxonomy" id="2908203"/>
    <lineage>
        <taxon>Bacteria</taxon>
        <taxon>Bacillati</taxon>
        <taxon>Bacillota</taxon>
        <taxon>Bacilli</taxon>
        <taxon>Bacillales</taxon>
        <taxon>Caryophanaceae</taxon>
        <taxon>Solibacillus</taxon>
    </lineage>
</organism>
<feature type="transmembrane region" description="Helical" evidence="1">
    <location>
        <begin position="33"/>
        <end position="55"/>
    </location>
</feature>
<keyword evidence="1" id="KW-1133">Transmembrane helix</keyword>
<feature type="transmembrane region" description="Helical" evidence="1">
    <location>
        <begin position="6"/>
        <end position="26"/>
    </location>
</feature>
<name>A0ABS9UI46_9BACL</name>
<feature type="transmembrane region" description="Helical" evidence="1">
    <location>
        <begin position="61"/>
        <end position="84"/>
    </location>
</feature>
<dbReference type="EMBL" id="JAKZFC010000015">
    <property type="protein sequence ID" value="MCH7324018.1"/>
    <property type="molecule type" value="Genomic_DNA"/>
</dbReference>
<gene>
    <name evidence="2" type="ORF">LZ480_19335</name>
</gene>
<reference evidence="2 3" key="1">
    <citation type="submission" date="2022-03" db="EMBL/GenBank/DDBJ databases">
        <authorList>
            <person name="Jo J.-H."/>
            <person name="Im W.-T."/>
        </authorList>
    </citation>
    <scope>NUCLEOTIDE SEQUENCE [LARGE SCALE GENOMIC DNA]</scope>
    <source>
        <strain evidence="2 3">MA9</strain>
    </source>
</reference>
<dbReference type="Pfam" id="PF14150">
    <property type="entry name" value="YesK"/>
    <property type="match status" value="1"/>
</dbReference>
<keyword evidence="1" id="KW-0812">Transmembrane</keyword>
<dbReference type="InterPro" id="IPR025434">
    <property type="entry name" value="YesK-like"/>
</dbReference>
<protein>
    <submittedName>
        <fullName evidence="2">YesK-like family protein</fullName>
    </submittedName>
</protein>
<keyword evidence="1" id="KW-0472">Membrane</keyword>
<evidence type="ECO:0000313" key="2">
    <source>
        <dbReference type="EMBL" id="MCH7324018.1"/>
    </source>
</evidence>
<dbReference type="Proteomes" id="UP001316087">
    <property type="component" value="Unassembled WGS sequence"/>
</dbReference>
<proteinExistence type="predicted"/>
<accession>A0ABS9UI46</accession>